<accession>A0AAN7W5H9</accession>
<feature type="compositionally biased region" description="Basic and acidic residues" evidence="1">
    <location>
        <begin position="28"/>
        <end position="40"/>
    </location>
</feature>
<protein>
    <submittedName>
        <fullName evidence="2">Uncharacterized protein</fullName>
    </submittedName>
</protein>
<feature type="region of interest" description="Disordered" evidence="1">
    <location>
        <begin position="18"/>
        <end position="120"/>
    </location>
</feature>
<reference evidence="2" key="1">
    <citation type="submission" date="2023-08" db="EMBL/GenBank/DDBJ databases">
        <title>Black Yeasts Isolated from many extreme environments.</title>
        <authorList>
            <person name="Coleine C."/>
            <person name="Stajich J.E."/>
            <person name="Selbmann L."/>
        </authorList>
    </citation>
    <scope>NUCLEOTIDE SEQUENCE</scope>
    <source>
        <strain evidence="2">CCFEE 5810</strain>
    </source>
</reference>
<dbReference type="Proteomes" id="UP001310594">
    <property type="component" value="Unassembled WGS sequence"/>
</dbReference>
<evidence type="ECO:0000256" key="1">
    <source>
        <dbReference type="SAM" id="MobiDB-lite"/>
    </source>
</evidence>
<sequence>MGDCLHDLMFASLKAEAENTAKSTTNKPLDDQQATHKADEIGPNPEQQQQQPKQVDDQEGGGDTDSEQHAGDVGKPAVRGTKPKGKAKKGVKPKVEEDLEHPPGWLEAAQSMGAPWYPYT</sequence>
<dbReference type="EMBL" id="JAVRQU010000015">
    <property type="protein sequence ID" value="KAK5694646.1"/>
    <property type="molecule type" value="Genomic_DNA"/>
</dbReference>
<evidence type="ECO:0000313" key="2">
    <source>
        <dbReference type="EMBL" id="KAK5694646.1"/>
    </source>
</evidence>
<proteinExistence type="predicted"/>
<gene>
    <name evidence="2" type="ORF">LTR97_009236</name>
</gene>
<evidence type="ECO:0000313" key="3">
    <source>
        <dbReference type="Proteomes" id="UP001310594"/>
    </source>
</evidence>
<organism evidence="2 3">
    <name type="scientific">Elasticomyces elasticus</name>
    <dbReference type="NCBI Taxonomy" id="574655"/>
    <lineage>
        <taxon>Eukaryota</taxon>
        <taxon>Fungi</taxon>
        <taxon>Dikarya</taxon>
        <taxon>Ascomycota</taxon>
        <taxon>Pezizomycotina</taxon>
        <taxon>Dothideomycetes</taxon>
        <taxon>Dothideomycetidae</taxon>
        <taxon>Mycosphaerellales</taxon>
        <taxon>Teratosphaeriaceae</taxon>
        <taxon>Elasticomyces</taxon>
    </lineage>
</organism>
<feature type="compositionally biased region" description="Basic residues" evidence="1">
    <location>
        <begin position="81"/>
        <end position="92"/>
    </location>
</feature>
<name>A0AAN7W5H9_9PEZI</name>
<comment type="caution">
    <text evidence="2">The sequence shown here is derived from an EMBL/GenBank/DDBJ whole genome shotgun (WGS) entry which is preliminary data.</text>
</comment>
<dbReference type="AlphaFoldDB" id="A0AAN7W5H9"/>